<dbReference type="GO" id="GO:0048511">
    <property type="term" value="P:rhythmic process"/>
    <property type="evidence" value="ECO:0007669"/>
    <property type="project" value="InterPro"/>
</dbReference>
<dbReference type="STRING" id="650850.SAMN04488129_10754"/>
<dbReference type="InterPro" id="IPR011649">
    <property type="entry name" value="KaiB_domain"/>
</dbReference>
<evidence type="ECO:0000259" key="1">
    <source>
        <dbReference type="SMART" id="SM01248"/>
    </source>
</evidence>
<evidence type="ECO:0000313" key="3">
    <source>
        <dbReference type="Proteomes" id="UP000198807"/>
    </source>
</evidence>
<dbReference type="Pfam" id="PF07689">
    <property type="entry name" value="KaiB"/>
    <property type="match status" value="1"/>
</dbReference>
<dbReference type="AlphaFoldDB" id="A0A1H7MTT5"/>
<dbReference type="SMART" id="SM01248">
    <property type="entry name" value="KaiB"/>
    <property type="match status" value="1"/>
</dbReference>
<organism evidence="2 3">
    <name type="scientific">Halomonas daqiaonensis</name>
    <dbReference type="NCBI Taxonomy" id="650850"/>
    <lineage>
        <taxon>Bacteria</taxon>
        <taxon>Pseudomonadati</taxon>
        <taxon>Pseudomonadota</taxon>
        <taxon>Gammaproteobacteria</taxon>
        <taxon>Oceanospirillales</taxon>
        <taxon>Halomonadaceae</taxon>
        <taxon>Halomonas</taxon>
    </lineage>
</organism>
<name>A0A1H7MTT5_9GAMM</name>
<evidence type="ECO:0000313" key="2">
    <source>
        <dbReference type="EMBL" id="SEL14007.1"/>
    </source>
</evidence>
<dbReference type="InterPro" id="IPR036249">
    <property type="entry name" value="Thioredoxin-like_sf"/>
</dbReference>
<dbReference type="OrthoDB" id="6168122at2"/>
<proteinExistence type="predicted"/>
<gene>
    <name evidence="2" type="ORF">SAMN04488129_10754</name>
</gene>
<dbReference type="SUPFAM" id="SSF52833">
    <property type="entry name" value="Thioredoxin-like"/>
    <property type="match status" value="1"/>
</dbReference>
<keyword evidence="3" id="KW-1185">Reference proteome</keyword>
<accession>A0A1H7MTT5</accession>
<dbReference type="EMBL" id="FOBC01000007">
    <property type="protein sequence ID" value="SEL14007.1"/>
    <property type="molecule type" value="Genomic_DNA"/>
</dbReference>
<sequence length="101" mass="11118">MNRPLADDGQHQHDSSLILFVTGEAPRSHRAQRNLAAALDASGISDAPAREIDLLHEPQQAIHFGIFATPALMHIDASGNRRVLYGDLSDEHRLKDFLSVL</sequence>
<dbReference type="RefSeq" id="WP_089712066.1">
    <property type="nucleotide sequence ID" value="NZ_FOBC01000007.1"/>
</dbReference>
<protein>
    <submittedName>
        <fullName evidence="2">Circadian clock protein KaiB</fullName>
    </submittedName>
</protein>
<dbReference type="Gene3D" id="3.40.30.10">
    <property type="entry name" value="Glutaredoxin"/>
    <property type="match status" value="1"/>
</dbReference>
<reference evidence="3" key="1">
    <citation type="submission" date="2016-10" db="EMBL/GenBank/DDBJ databases">
        <authorList>
            <person name="Varghese N."/>
            <person name="Submissions S."/>
        </authorList>
    </citation>
    <scope>NUCLEOTIDE SEQUENCE [LARGE SCALE GENOMIC DNA]</scope>
    <source>
        <strain evidence="3">CGMCC 1.9150</strain>
    </source>
</reference>
<feature type="domain" description="KaiB" evidence="1">
    <location>
        <begin position="18"/>
        <end position="100"/>
    </location>
</feature>
<dbReference type="Proteomes" id="UP000198807">
    <property type="component" value="Unassembled WGS sequence"/>
</dbReference>